<feature type="compositionally biased region" description="Basic residues" evidence="6">
    <location>
        <begin position="2090"/>
        <end position="2101"/>
    </location>
</feature>
<evidence type="ECO:0000259" key="8">
    <source>
        <dbReference type="PROSITE" id="PS50280"/>
    </source>
</evidence>
<dbReference type="InterPro" id="IPR001214">
    <property type="entry name" value="SET_dom"/>
</dbReference>
<feature type="compositionally biased region" description="Low complexity" evidence="6">
    <location>
        <begin position="1161"/>
        <end position="1173"/>
    </location>
</feature>
<dbReference type="PANTHER" id="PTHR24379:SF121">
    <property type="entry name" value="C2H2-TYPE DOMAIN-CONTAINING PROTEIN"/>
    <property type="match status" value="1"/>
</dbReference>
<proteinExistence type="predicted"/>
<sequence length="2137" mass="236884">PPHQGQSAFFQSTNSISHHHQQQQQRGHRSADGVPPDSGKGSTGNAPESRVKKYRHQQFSKNIYIGTKNAEKWDTLRNVLLFKNDVEFVSFLLKLAESNCWKKDSPLLNGFHSETLPLKPQGASTKSVRTKSGTRGKQQQLQDHPPDDQQQLDQQQLHSSSISFSSSKAPGSMGKKTKRVQFNKNVNIIDKLDNRRTGKMVSFSDKALVDEPANLPHPDEDSTAVPEQDEDGGEEDDDDEEEEDMEEDEEEEEEEDEEEEEEEEEEDEEGEDKEAMAGKTDDGTMSEQNDALRKADGFIGDCKEESTVPNHDAYLMEDIVKKTMRKALPPPAANQPQQSNEVQQDSISSTMGSVSEDSLNTETEVLDYRIAEKIKTELEEKQKLERKTHTAEELPTTSNFFDQCDFDAGAIDEKPPTLPLVKKGGGSGLERSRTGTSLEPSVYGSGGGGGGRKRGRRANATHDSGNVDLHIEYEEQEYRPLPGSRVSDGASLEKSNFAAKQLQLQHTPATQRKPKGVGTAKNKVCAGCNVKHGADQCPLNTPLRAIGNKIELNQWLEQNEDLIKKHKLFLKPTGNGEDMDDEMDDQYDDEEDDDEDDVDDEDDDGGEGSRGNGKMELSPSFSEVSVPPEFELRLCPQSSASANAITSTTQSETLQQQQEQPANAKLNQLQDTTTQHQEQQDQDSIMESKGSLLPPSSSSSSSFAATLGTERETSPKSRPVSGHGLSIYTTTFIAKYTKIGPLTGQIVRETEIQDDCTMRHIFETFDGVKSTYTSTENKNFSNWLRYIRPARNREQKNCVLQVHDGGIYFVTSKDLEPGTELLYWSNDSNSAWGKKKMEKTNCGGCNLKFDHPFYYRTHCSVFHDPGFSLTIRKYHCKVCGAAVLGKENIMKHAEKLHDGKGAYQCQFCQKFFLRLNYLEMHRTYGCSANPQRTRPLCDFCGRKFCQPQKLKVHIKRMHSDMADVLRDFQCKLCSKLLGSRAALQRHSKEVHSRNSAVVSCPRCQKLFQNRSNLKIHMLTHSGVRPFKCAESECTAAFTTKQCLQFHYKKVHGYTQEQMPKIERSVAYTFDAYSGGLNDGIIDEVQRRQRHKSSASEEGGYPSEKVERKKRSRHLNHFDETSLHQQHQSQLQPQLQQQQQADLGQGLGQESGDPSKVTPQHLQQQQSPSDPQLDYPNTPPASQHLSTHPSTAQQHQLGSVLPNADVLQKDAELHQQKLLRQQQQQHVQQLSVHQADDQQDTVEQATASQMQHHQHELHSDTHHPSLDDQVMAKADQEEQTMHHHHHHHQQLARLPSPFSNNLLKTKNILESFNDLCRNESNLSLLSTKISSILNNNLKDIAKVAAIGTAAGSNGGSVEELRKNIIDHQGLEEGRSDRLDDMQHLVHPLPDDQSKANSLNVSQLHRLNISNQLDTGTAAALQYKTNSDDDMKSVAEVDNNFVDMASLASNLKYKEYINGGGNAGLVISKGSKKWISDTDQLPGSDGQQGESGVMLSTVSGRDFLTKLIMNGNVNTPPPNVADDEEEDDDNSTILDVVDSNNQNQQSTHAQIQQYTSNFTGLNLPDLPSFQSHAFQGHFNHQTLLGSFYNNTGTGTGRNTINTIPTSASMLVEAALNSVSNIITEAEISTNNNNNNSNNNNQNQGLNINHIDPGSGTDTASNNVSTNSFNASNIDESVDDMKLLKSHHFSMQLNSISQYSAQSTNDSGILSIRGAGSGAASRPKSREKIAIYEDSEMLNYENQHLNQQLQGTPHKLTSSVDSVRSALSPEQTGDFSYAATPSTSSRQHIVSGSPVRSSSRQIYAEHDLISPASTPSLPRYDFGPTDSNYSSSRRQDAKTISSLTLESFESNLKDTAHHMQQLSSDEDNSIVIAENLSVNAVSTEEKLKLTNASAATNANNSAASGGGGASATEFIQHQKYGETGRTIGGSNLPTTADMRIKYGNEELVDFQQRNNIGDTSDFQGLDISSYLVQSPPTPAISYSSHHHPDMIRMVSLDLSSNTGSHHSVNNGSHHAVRHASFISSQIQPADHHRLLAGDQLSASNHRLLVSDPATHLIFEQNNRLLSDATGQPAPPPPPPPRHVVSPTRGFGAYHHHHHHHHHHQVSSTNYHHSMKQNIASPPINQHSSSAAAYHPFPTYY</sequence>
<evidence type="ECO:0000256" key="5">
    <source>
        <dbReference type="PROSITE-ProRule" id="PRU00042"/>
    </source>
</evidence>
<feature type="region of interest" description="Disordered" evidence="6">
    <location>
        <begin position="325"/>
        <end position="363"/>
    </location>
</feature>
<dbReference type="GO" id="GO:0008170">
    <property type="term" value="F:N-methyltransferase activity"/>
    <property type="evidence" value="ECO:0007669"/>
    <property type="project" value="UniProtKB-ARBA"/>
</dbReference>
<feature type="region of interest" description="Disordered" evidence="6">
    <location>
        <begin position="643"/>
        <end position="722"/>
    </location>
</feature>
<feature type="region of interest" description="Disordered" evidence="6">
    <location>
        <begin position="1746"/>
        <end position="1834"/>
    </location>
</feature>
<dbReference type="VEuPathDB" id="VectorBase:AMAM008031"/>
<accession>A0A182SJK2</accession>
<feature type="domain" description="C2H2-type" evidence="7">
    <location>
        <begin position="903"/>
        <end position="930"/>
    </location>
</feature>
<evidence type="ECO:0000256" key="1">
    <source>
        <dbReference type="ARBA" id="ARBA00022723"/>
    </source>
</evidence>
<name>A0A182SJK2_9DIPT</name>
<evidence type="ECO:0000256" key="4">
    <source>
        <dbReference type="ARBA" id="ARBA00022833"/>
    </source>
</evidence>
<feature type="compositionally biased region" description="Low complexity" evidence="6">
    <location>
        <begin position="691"/>
        <end position="702"/>
    </location>
</feature>
<feature type="domain" description="C2H2-type" evidence="7">
    <location>
        <begin position="935"/>
        <end position="963"/>
    </location>
</feature>
<keyword evidence="3 5" id="KW-0863">Zinc-finger</keyword>
<dbReference type="Proteomes" id="UP000075901">
    <property type="component" value="Unassembled WGS sequence"/>
</dbReference>
<keyword evidence="4" id="KW-0862">Zinc</keyword>
<feature type="compositionally biased region" description="Pro residues" evidence="6">
    <location>
        <begin position="2069"/>
        <end position="2078"/>
    </location>
</feature>
<dbReference type="PANTHER" id="PTHR24379">
    <property type="entry name" value="KRAB AND ZINC FINGER DOMAIN-CONTAINING"/>
    <property type="match status" value="1"/>
</dbReference>
<dbReference type="SMART" id="SM00355">
    <property type="entry name" value="ZnF_C2H2"/>
    <property type="match status" value="7"/>
</dbReference>
<feature type="compositionally biased region" description="Polar residues" evidence="6">
    <location>
        <begin position="2102"/>
        <end position="2127"/>
    </location>
</feature>
<feature type="compositionally biased region" description="Polar residues" evidence="6">
    <location>
        <begin position="1746"/>
        <end position="1759"/>
    </location>
</feature>
<feature type="domain" description="C2H2-type" evidence="7">
    <location>
        <begin position="874"/>
        <end position="902"/>
    </location>
</feature>
<evidence type="ECO:0000259" key="7">
    <source>
        <dbReference type="PROSITE" id="PS50157"/>
    </source>
</evidence>
<dbReference type="FunFam" id="3.30.160.60:FF:001536">
    <property type="entry name" value="CLUMA_CG004886, isoform A"/>
    <property type="match status" value="1"/>
</dbReference>
<feature type="compositionally biased region" description="Polar residues" evidence="6">
    <location>
        <begin position="1"/>
        <end position="16"/>
    </location>
</feature>
<feature type="region of interest" description="Disordered" evidence="6">
    <location>
        <begin position="112"/>
        <end position="180"/>
    </location>
</feature>
<feature type="region of interest" description="Disordered" evidence="6">
    <location>
        <begin position="1627"/>
        <end position="1669"/>
    </location>
</feature>
<evidence type="ECO:0000256" key="2">
    <source>
        <dbReference type="ARBA" id="ARBA00022737"/>
    </source>
</evidence>
<feature type="domain" description="C2H2-type" evidence="7">
    <location>
        <begin position="998"/>
        <end position="1025"/>
    </location>
</feature>
<keyword evidence="2" id="KW-0677">Repeat</keyword>
<dbReference type="InterPro" id="IPR013087">
    <property type="entry name" value="Znf_C2H2_type"/>
</dbReference>
<feature type="compositionally biased region" description="Low complexity" evidence="6">
    <location>
        <begin position="643"/>
        <end position="660"/>
    </location>
</feature>
<feature type="compositionally biased region" description="Polar residues" evidence="6">
    <location>
        <begin position="1653"/>
        <end position="1669"/>
    </location>
</feature>
<feature type="compositionally biased region" description="Basic and acidic residues" evidence="6">
    <location>
        <begin position="1252"/>
        <end position="1263"/>
    </location>
</feature>
<dbReference type="InterPro" id="IPR046341">
    <property type="entry name" value="SET_dom_sf"/>
</dbReference>
<feature type="region of interest" description="Disordered" evidence="6">
    <location>
        <begin position="407"/>
        <end position="462"/>
    </location>
</feature>
<organism evidence="9 10">
    <name type="scientific">Anopheles maculatus</name>
    <dbReference type="NCBI Taxonomy" id="74869"/>
    <lineage>
        <taxon>Eukaryota</taxon>
        <taxon>Metazoa</taxon>
        <taxon>Ecdysozoa</taxon>
        <taxon>Arthropoda</taxon>
        <taxon>Hexapoda</taxon>
        <taxon>Insecta</taxon>
        <taxon>Pterygota</taxon>
        <taxon>Neoptera</taxon>
        <taxon>Endopterygota</taxon>
        <taxon>Diptera</taxon>
        <taxon>Nematocera</taxon>
        <taxon>Culicoidea</taxon>
        <taxon>Culicidae</taxon>
        <taxon>Anophelinae</taxon>
        <taxon>Anopheles</taxon>
        <taxon>Anopheles maculatus group</taxon>
    </lineage>
</organism>
<dbReference type="PROSITE" id="PS00028">
    <property type="entry name" value="ZINC_FINGER_C2H2_1"/>
    <property type="match status" value="5"/>
</dbReference>
<feature type="compositionally biased region" description="Polar residues" evidence="6">
    <location>
        <begin position="1765"/>
        <end position="1798"/>
    </location>
</feature>
<dbReference type="SUPFAM" id="SSF82199">
    <property type="entry name" value="SET domain"/>
    <property type="match status" value="1"/>
</dbReference>
<evidence type="ECO:0000256" key="3">
    <source>
        <dbReference type="ARBA" id="ARBA00022771"/>
    </source>
</evidence>
<feature type="compositionally biased region" description="Low complexity" evidence="6">
    <location>
        <begin position="1122"/>
        <end position="1143"/>
    </location>
</feature>
<feature type="region of interest" description="Disordered" evidence="6">
    <location>
        <begin position="1"/>
        <end position="55"/>
    </location>
</feature>
<feature type="compositionally biased region" description="Acidic residues" evidence="6">
    <location>
        <begin position="227"/>
        <end position="272"/>
    </location>
</feature>
<feature type="compositionally biased region" description="Basic and acidic residues" evidence="6">
    <location>
        <begin position="290"/>
        <end position="305"/>
    </location>
</feature>
<evidence type="ECO:0000256" key="6">
    <source>
        <dbReference type="SAM" id="MobiDB-lite"/>
    </source>
</evidence>
<feature type="compositionally biased region" description="Polar residues" evidence="6">
    <location>
        <begin position="1179"/>
        <end position="1196"/>
    </location>
</feature>
<feature type="region of interest" description="Disordered" evidence="6">
    <location>
        <begin position="1086"/>
        <end position="1196"/>
    </location>
</feature>
<dbReference type="Gene3D" id="2.170.270.10">
    <property type="entry name" value="SET domain"/>
    <property type="match status" value="1"/>
</dbReference>
<evidence type="ECO:0000313" key="9">
    <source>
        <dbReference type="EnsemblMetazoa" id="AMAM008031-PA"/>
    </source>
</evidence>
<dbReference type="EnsemblMetazoa" id="AMAM008031-RA">
    <property type="protein sequence ID" value="AMAM008031-PA"/>
    <property type="gene ID" value="AMAM008031"/>
</dbReference>
<keyword evidence="10" id="KW-1185">Reference proteome</keyword>
<dbReference type="Gene3D" id="3.30.160.60">
    <property type="entry name" value="Classic Zinc Finger"/>
    <property type="match status" value="4"/>
</dbReference>
<feature type="compositionally biased region" description="Low complexity" evidence="6">
    <location>
        <begin position="1627"/>
        <end position="1646"/>
    </location>
</feature>
<dbReference type="PROSITE" id="PS50280">
    <property type="entry name" value="SET"/>
    <property type="match status" value="1"/>
</dbReference>
<dbReference type="PROSITE" id="PS50157">
    <property type="entry name" value="ZINC_FINGER_C2H2_2"/>
    <property type="match status" value="6"/>
</dbReference>
<feature type="region of interest" description="Disordered" evidence="6">
    <location>
        <begin position="571"/>
        <end position="625"/>
    </location>
</feature>
<protein>
    <submittedName>
        <fullName evidence="9">Uncharacterized protein</fullName>
    </submittedName>
</protein>
<reference evidence="9" key="2">
    <citation type="submission" date="2020-05" db="UniProtKB">
        <authorList>
            <consortium name="EnsemblMetazoa"/>
        </authorList>
    </citation>
    <scope>IDENTIFICATION</scope>
    <source>
        <strain evidence="9">maculatus3</strain>
    </source>
</reference>
<feature type="region of interest" description="Disordered" evidence="6">
    <location>
        <begin position="209"/>
        <end position="305"/>
    </location>
</feature>
<feature type="compositionally biased region" description="Low complexity" evidence="6">
    <location>
        <begin position="668"/>
        <end position="677"/>
    </location>
</feature>
<feature type="domain" description="SET" evidence="8">
    <location>
        <begin position="713"/>
        <end position="826"/>
    </location>
</feature>
<feature type="compositionally biased region" description="Low complexity" evidence="6">
    <location>
        <begin position="138"/>
        <end position="167"/>
    </location>
</feature>
<feature type="region of interest" description="Disordered" evidence="6">
    <location>
        <begin position="2063"/>
        <end position="2137"/>
    </location>
</feature>
<feature type="compositionally biased region" description="Basic and acidic residues" evidence="6">
    <location>
        <begin position="273"/>
        <end position="282"/>
    </location>
</feature>
<dbReference type="InterPro" id="IPR036236">
    <property type="entry name" value="Znf_C2H2_sf"/>
</dbReference>
<dbReference type="FunFam" id="3.30.160.60:FF:001636">
    <property type="entry name" value="CLUMA_CG004886, isoform A"/>
    <property type="match status" value="1"/>
</dbReference>
<evidence type="ECO:0000313" key="10">
    <source>
        <dbReference type="Proteomes" id="UP000075901"/>
    </source>
</evidence>
<feature type="region of interest" description="Disordered" evidence="6">
    <location>
        <begin position="1228"/>
        <end position="1263"/>
    </location>
</feature>
<dbReference type="GO" id="GO:0008757">
    <property type="term" value="F:S-adenosylmethionine-dependent methyltransferase activity"/>
    <property type="evidence" value="ECO:0007669"/>
    <property type="project" value="UniProtKB-ARBA"/>
</dbReference>
<feature type="domain" description="C2H2-type" evidence="7">
    <location>
        <begin position="968"/>
        <end position="996"/>
    </location>
</feature>
<feature type="compositionally biased region" description="Acidic residues" evidence="6">
    <location>
        <begin position="577"/>
        <end position="606"/>
    </location>
</feature>
<dbReference type="SUPFAM" id="SSF57667">
    <property type="entry name" value="beta-beta-alpha zinc fingers"/>
    <property type="match status" value="3"/>
</dbReference>
<reference evidence="10" key="1">
    <citation type="submission" date="2013-09" db="EMBL/GenBank/DDBJ databases">
        <title>The Genome Sequence of Anopheles maculatus species B.</title>
        <authorList>
            <consortium name="The Broad Institute Genomics Platform"/>
            <person name="Neafsey D.E."/>
            <person name="Besansky N."/>
            <person name="Howell P."/>
            <person name="Walton C."/>
            <person name="Young S.K."/>
            <person name="Zeng Q."/>
            <person name="Gargeya S."/>
            <person name="Fitzgerald M."/>
            <person name="Haas B."/>
            <person name="Abouelleil A."/>
            <person name="Allen A.W."/>
            <person name="Alvarado L."/>
            <person name="Arachchi H.M."/>
            <person name="Berlin A.M."/>
            <person name="Chapman S.B."/>
            <person name="Gainer-Dewar J."/>
            <person name="Goldberg J."/>
            <person name="Griggs A."/>
            <person name="Gujja S."/>
            <person name="Hansen M."/>
            <person name="Howarth C."/>
            <person name="Imamovic A."/>
            <person name="Ireland A."/>
            <person name="Larimer J."/>
            <person name="McCowan C."/>
            <person name="Murphy C."/>
            <person name="Pearson M."/>
            <person name="Poon T.W."/>
            <person name="Priest M."/>
            <person name="Roberts A."/>
            <person name="Saif S."/>
            <person name="Shea T."/>
            <person name="Sisk P."/>
            <person name="Sykes S."/>
            <person name="Wortman J."/>
            <person name="Nusbaum C."/>
            <person name="Birren B."/>
        </authorList>
    </citation>
    <scope>NUCLEOTIDE SEQUENCE [LARGE SCALE GENOMIC DNA]</scope>
    <source>
        <strain evidence="10">maculatus3</strain>
    </source>
</reference>
<dbReference type="Pfam" id="PF21549">
    <property type="entry name" value="PRDM2_PR"/>
    <property type="match status" value="1"/>
</dbReference>
<keyword evidence="1" id="KW-0479">Metal-binding</keyword>
<feature type="compositionally biased region" description="Polar residues" evidence="6">
    <location>
        <begin position="1822"/>
        <end position="1834"/>
    </location>
</feature>
<feature type="compositionally biased region" description="Polar residues" evidence="6">
    <location>
        <begin position="339"/>
        <end position="363"/>
    </location>
</feature>
<dbReference type="GO" id="GO:0008270">
    <property type="term" value="F:zinc ion binding"/>
    <property type="evidence" value="ECO:0007669"/>
    <property type="project" value="UniProtKB-KW"/>
</dbReference>
<feature type="domain" description="C2H2-type" evidence="7">
    <location>
        <begin position="1026"/>
        <end position="1056"/>
    </location>
</feature>
<dbReference type="GO" id="GO:0008276">
    <property type="term" value="F:protein methyltransferase activity"/>
    <property type="evidence" value="ECO:0007669"/>
    <property type="project" value="UniProtKB-ARBA"/>
</dbReference>
<feature type="compositionally biased region" description="Polar residues" evidence="6">
    <location>
        <begin position="1240"/>
        <end position="1250"/>
    </location>
</feature>